<dbReference type="EMBL" id="BAAAES010000009">
    <property type="protein sequence ID" value="GAA0672470.1"/>
    <property type="molecule type" value="Genomic_DNA"/>
</dbReference>
<organism evidence="1 2">
    <name type="scientific">Sphingomonas insulae</name>
    <dbReference type="NCBI Taxonomy" id="424800"/>
    <lineage>
        <taxon>Bacteria</taxon>
        <taxon>Pseudomonadati</taxon>
        <taxon>Pseudomonadota</taxon>
        <taxon>Alphaproteobacteria</taxon>
        <taxon>Sphingomonadales</taxon>
        <taxon>Sphingomonadaceae</taxon>
        <taxon>Sphingomonas</taxon>
    </lineage>
</organism>
<gene>
    <name evidence="1" type="ORF">GCM10009102_24690</name>
</gene>
<dbReference type="RefSeq" id="WP_163958422.1">
    <property type="nucleotide sequence ID" value="NZ_BAAAES010000009.1"/>
</dbReference>
<name>A0ABN1HYN0_9SPHN</name>
<evidence type="ECO:0000313" key="1">
    <source>
        <dbReference type="EMBL" id="GAA0672470.1"/>
    </source>
</evidence>
<accession>A0ABN1HYN0</accession>
<dbReference type="Proteomes" id="UP001500238">
    <property type="component" value="Unassembled WGS sequence"/>
</dbReference>
<protein>
    <submittedName>
        <fullName evidence="1">Uncharacterized protein</fullName>
    </submittedName>
</protein>
<reference evidence="1 2" key="1">
    <citation type="journal article" date="2019" name="Int. J. Syst. Evol. Microbiol.">
        <title>The Global Catalogue of Microorganisms (GCM) 10K type strain sequencing project: providing services to taxonomists for standard genome sequencing and annotation.</title>
        <authorList>
            <consortium name="The Broad Institute Genomics Platform"/>
            <consortium name="The Broad Institute Genome Sequencing Center for Infectious Disease"/>
            <person name="Wu L."/>
            <person name="Ma J."/>
        </authorList>
    </citation>
    <scope>NUCLEOTIDE SEQUENCE [LARGE SCALE GENOMIC DNA]</scope>
    <source>
        <strain evidence="1 2">JCM 14603</strain>
    </source>
</reference>
<sequence length="107" mass="12106">MIAMQVAEILAEYILFLELTDEEDLNLDTAVKMMEALNGHFEEMDKGFLRELVDAFAIIATRYSGEAQEVVRSIPYGYYLEEAIAADDPVKLAELEALRDARDAQED</sequence>
<evidence type="ECO:0000313" key="2">
    <source>
        <dbReference type="Proteomes" id="UP001500238"/>
    </source>
</evidence>
<keyword evidence="2" id="KW-1185">Reference proteome</keyword>
<comment type="caution">
    <text evidence="1">The sequence shown here is derived from an EMBL/GenBank/DDBJ whole genome shotgun (WGS) entry which is preliminary data.</text>
</comment>
<proteinExistence type="predicted"/>